<feature type="transmembrane region" description="Helical" evidence="1">
    <location>
        <begin position="157"/>
        <end position="183"/>
    </location>
</feature>
<organism evidence="2 3">
    <name type="scientific">Pleurodeles waltl</name>
    <name type="common">Iberian ribbed newt</name>
    <dbReference type="NCBI Taxonomy" id="8319"/>
    <lineage>
        <taxon>Eukaryota</taxon>
        <taxon>Metazoa</taxon>
        <taxon>Chordata</taxon>
        <taxon>Craniata</taxon>
        <taxon>Vertebrata</taxon>
        <taxon>Euteleostomi</taxon>
        <taxon>Amphibia</taxon>
        <taxon>Batrachia</taxon>
        <taxon>Caudata</taxon>
        <taxon>Salamandroidea</taxon>
        <taxon>Salamandridae</taxon>
        <taxon>Pleurodelinae</taxon>
        <taxon>Pleurodeles</taxon>
    </lineage>
</organism>
<dbReference type="EMBL" id="JANPWB010000016">
    <property type="protein sequence ID" value="KAJ1083247.1"/>
    <property type="molecule type" value="Genomic_DNA"/>
</dbReference>
<comment type="caution">
    <text evidence="2">The sequence shown here is derived from an EMBL/GenBank/DDBJ whole genome shotgun (WGS) entry which is preliminary data.</text>
</comment>
<proteinExistence type="predicted"/>
<dbReference type="PANTHER" id="PTHR35972:SF1">
    <property type="entry name" value="SINGLE-PASS MEMBRANE AND COILED-COIL DOMAIN-CONTAINING PROTEIN 3"/>
    <property type="match status" value="1"/>
</dbReference>
<dbReference type="InterPro" id="IPR027895">
    <property type="entry name" value="DUF4533"/>
</dbReference>
<protein>
    <recommendedName>
        <fullName evidence="4">Single-pass membrane and coiled-coil domain-containing protein 3</fullName>
    </recommendedName>
</protein>
<name>A0AAV7KVH3_PLEWA</name>
<gene>
    <name evidence="2" type="ORF">NDU88_003406</name>
</gene>
<evidence type="ECO:0008006" key="4">
    <source>
        <dbReference type="Google" id="ProtNLM"/>
    </source>
</evidence>
<dbReference type="PANTHER" id="PTHR35972">
    <property type="entry name" value="SINGLE-PASS MEMBRANE AND COILED-COIL DOMAIN-CONTAINING PROTEIN 3"/>
    <property type="match status" value="1"/>
</dbReference>
<dbReference type="Proteomes" id="UP001066276">
    <property type="component" value="Chromosome 12"/>
</dbReference>
<sequence>MTFRHLLYPNNPKRRDEVIHLHQELFNCMSANVGATNRLIQVLNSNLHCKLAKIDLQYDRSIKENCDMFILRMTEIQQEVQKIDEKLKATLEPNLYQKLHDIRESEPEKIEIAQKVLSGILGQATTAAGAIIIKLIGSNVTTVIVNKLLALLAQISASVLGTIGVAAFGLGIDVIVGAILGAVERDQLEASIKEYESYLDEFKPASETYQSAIRSITFQLEEKFH</sequence>
<dbReference type="InterPro" id="IPR040004">
    <property type="entry name" value="SMCO3"/>
</dbReference>
<evidence type="ECO:0000313" key="3">
    <source>
        <dbReference type="Proteomes" id="UP001066276"/>
    </source>
</evidence>
<keyword evidence="1" id="KW-0472">Membrane</keyword>
<evidence type="ECO:0000256" key="1">
    <source>
        <dbReference type="SAM" id="Phobius"/>
    </source>
</evidence>
<keyword evidence="1" id="KW-0812">Transmembrane</keyword>
<dbReference type="AlphaFoldDB" id="A0AAV7KVH3"/>
<evidence type="ECO:0000313" key="2">
    <source>
        <dbReference type="EMBL" id="KAJ1083247.1"/>
    </source>
</evidence>
<accession>A0AAV7KVH3</accession>
<keyword evidence="3" id="KW-1185">Reference proteome</keyword>
<keyword evidence="1" id="KW-1133">Transmembrane helix</keyword>
<reference evidence="2" key="1">
    <citation type="journal article" date="2022" name="bioRxiv">
        <title>Sequencing and chromosome-scale assembly of the giantPleurodeles waltlgenome.</title>
        <authorList>
            <person name="Brown T."/>
            <person name="Elewa A."/>
            <person name="Iarovenko S."/>
            <person name="Subramanian E."/>
            <person name="Araus A.J."/>
            <person name="Petzold A."/>
            <person name="Susuki M."/>
            <person name="Suzuki K.-i.T."/>
            <person name="Hayashi T."/>
            <person name="Toyoda A."/>
            <person name="Oliveira C."/>
            <person name="Osipova E."/>
            <person name="Leigh N.D."/>
            <person name="Simon A."/>
            <person name="Yun M.H."/>
        </authorList>
    </citation>
    <scope>NUCLEOTIDE SEQUENCE</scope>
    <source>
        <strain evidence="2">20211129_DDA</strain>
        <tissue evidence="2">Liver</tissue>
    </source>
</reference>
<dbReference type="Pfam" id="PF15047">
    <property type="entry name" value="DUF4533"/>
    <property type="match status" value="1"/>
</dbReference>